<dbReference type="Proteomes" id="UP000800038">
    <property type="component" value="Unassembled WGS sequence"/>
</dbReference>
<dbReference type="AlphaFoldDB" id="A0A6A5S6F3"/>
<proteinExistence type="predicted"/>
<sequence>IPGETQWNGWLLMIEEAFRTRPILNALYTRYPDALELVVLTDNNWTLLEHVHNFLLPFKEVTLKTEGHQATLDCFQPSMEFLINHFKE</sequence>
<dbReference type="OrthoDB" id="3935139at2759"/>
<dbReference type="EMBL" id="ML976282">
    <property type="protein sequence ID" value="KAF1935339.1"/>
    <property type="molecule type" value="Genomic_DNA"/>
</dbReference>
<organism evidence="1 2">
    <name type="scientific">Clathrospora elynae</name>
    <dbReference type="NCBI Taxonomy" id="706981"/>
    <lineage>
        <taxon>Eukaryota</taxon>
        <taxon>Fungi</taxon>
        <taxon>Dikarya</taxon>
        <taxon>Ascomycota</taxon>
        <taxon>Pezizomycotina</taxon>
        <taxon>Dothideomycetes</taxon>
        <taxon>Pleosporomycetidae</taxon>
        <taxon>Pleosporales</taxon>
        <taxon>Diademaceae</taxon>
        <taxon>Clathrospora</taxon>
    </lineage>
</organism>
<evidence type="ECO:0000313" key="1">
    <source>
        <dbReference type="EMBL" id="KAF1935339.1"/>
    </source>
</evidence>
<protein>
    <submittedName>
        <fullName evidence="1">Uncharacterized protein</fullName>
    </submittedName>
</protein>
<name>A0A6A5S6F3_9PLEO</name>
<evidence type="ECO:0000313" key="2">
    <source>
        <dbReference type="Proteomes" id="UP000800038"/>
    </source>
</evidence>
<feature type="non-terminal residue" evidence="1">
    <location>
        <position position="1"/>
    </location>
</feature>
<reference evidence="1" key="1">
    <citation type="journal article" date="2020" name="Stud. Mycol.">
        <title>101 Dothideomycetes genomes: a test case for predicting lifestyles and emergence of pathogens.</title>
        <authorList>
            <person name="Haridas S."/>
            <person name="Albert R."/>
            <person name="Binder M."/>
            <person name="Bloem J."/>
            <person name="Labutti K."/>
            <person name="Salamov A."/>
            <person name="Andreopoulos B."/>
            <person name="Baker S."/>
            <person name="Barry K."/>
            <person name="Bills G."/>
            <person name="Bluhm B."/>
            <person name="Cannon C."/>
            <person name="Castanera R."/>
            <person name="Culley D."/>
            <person name="Daum C."/>
            <person name="Ezra D."/>
            <person name="Gonzalez J."/>
            <person name="Henrissat B."/>
            <person name="Kuo A."/>
            <person name="Liang C."/>
            <person name="Lipzen A."/>
            <person name="Lutzoni F."/>
            <person name="Magnuson J."/>
            <person name="Mondo S."/>
            <person name="Nolan M."/>
            <person name="Ohm R."/>
            <person name="Pangilinan J."/>
            <person name="Park H.-J."/>
            <person name="Ramirez L."/>
            <person name="Alfaro M."/>
            <person name="Sun H."/>
            <person name="Tritt A."/>
            <person name="Yoshinaga Y."/>
            <person name="Zwiers L.-H."/>
            <person name="Turgeon B."/>
            <person name="Goodwin S."/>
            <person name="Spatafora J."/>
            <person name="Crous P."/>
            <person name="Grigoriev I."/>
        </authorList>
    </citation>
    <scope>NUCLEOTIDE SEQUENCE</scope>
    <source>
        <strain evidence="1">CBS 161.51</strain>
    </source>
</reference>
<keyword evidence="2" id="KW-1185">Reference proteome</keyword>
<feature type="non-terminal residue" evidence="1">
    <location>
        <position position="88"/>
    </location>
</feature>
<gene>
    <name evidence="1" type="ORF">EJ02DRAFT_325436</name>
</gene>
<dbReference type="InterPro" id="IPR012337">
    <property type="entry name" value="RNaseH-like_sf"/>
</dbReference>
<accession>A0A6A5S6F3</accession>
<dbReference type="SUPFAM" id="SSF53098">
    <property type="entry name" value="Ribonuclease H-like"/>
    <property type="match status" value="1"/>
</dbReference>